<dbReference type="OrthoDB" id="9801651at2"/>
<keyword evidence="6" id="KW-0902">Two-component regulatory system</keyword>
<sequence length="416" mass="44283">MDTSGSCLPRQGRPADHHISMQIGASRRQSADTMNANAPMRVLVVEDNPGDAQLVSVALAGSVRPKFQVSLAATLAEARECLASPSPDVILLDLSLPDSLGEQTVTSMREAAISIPIVIMTSTDETGFAERMVSLGAQDYLVKGDFTGPMLWRAISYSVARMTLMVEREALVTELRISVEVKNRMLGILAHDLRNPIGAVSGYAELLEMTEGKSLSAQMMAALTAIRESAAFMNNMIEEVLAFALADAGDVKVNRRWLNLAAVAGKAVTIGAVVAEKKQVRLALEAPPVWVEGDAMKIEQVLNNLISNAIKFSKAGDVVTVSVVDGADGKCLSVSDHGGGIPADVMINLFKPFVKGKTGTAGERSNGLGLYICSRIIEAHGGRIDVNSKDGRGTTFTVILPDDHNNSGLHHVMNHA</sequence>
<feature type="domain" description="Response regulatory" evidence="10">
    <location>
        <begin position="41"/>
        <end position="158"/>
    </location>
</feature>
<evidence type="ECO:0000256" key="6">
    <source>
        <dbReference type="ARBA" id="ARBA00023012"/>
    </source>
</evidence>
<evidence type="ECO:0000256" key="3">
    <source>
        <dbReference type="ARBA" id="ARBA00022553"/>
    </source>
</evidence>
<dbReference type="InterPro" id="IPR036890">
    <property type="entry name" value="HATPase_C_sf"/>
</dbReference>
<evidence type="ECO:0000256" key="4">
    <source>
        <dbReference type="ARBA" id="ARBA00022679"/>
    </source>
</evidence>
<accession>A0A364NUL2</accession>
<gene>
    <name evidence="11" type="ORF">CU669_17015</name>
</gene>
<keyword evidence="3 7" id="KW-0597">Phosphoprotein</keyword>
<dbReference type="PRINTS" id="PR00344">
    <property type="entry name" value="BCTRLSENSOR"/>
</dbReference>
<dbReference type="PANTHER" id="PTHR43711:SF31">
    <property type="entry name" value="HISTIDINE KINASE"/>
    <property type="match status" value="1"/>
</dbReference>
<keyword evidence="5" id="KW-0418">Kinase</keyword>
<evidence type="ECO:0000256" key="1">
    <source>
        <dbReference type="ARBA" id="ARBA00000085"/>
    </source>
</evidence>
<evidence type="ECO:0000259" key="10">
    <source>
        <dbReference type="PROSITE" id="PS50110"/>
    </source>
</evidence>
<dbReference type="SMART" id="SM00388">
    <property type="entry name" value="HisKA"/>
    <property type="match status" value="1"/>
</dbReference>
<dbReference type="InterPro" id="IPR011006">
    <property type="entry name" value="CheY-like_superfamily"/>
</dbReference>
<dbReference type="PROSITE" id="PS50109">
    <property type="entry name" value="HIS_KIN"/>
    <property type="match status" value="1"/>
</dbReference>
<evidence type="ECO:0000313" key="11">
    <source>
        <dbReference type="EMBL" id="RAU20779.1"/>
    </source>
</evidence>
<dbReference type="PROSITE" id="PS50110">
    <property type="entry name" value="RESPONSE_REGULATORY"/>
    <property type="match status" value="1"/>
</dbReference>
<dbReference type="InterPro" id="IPR036097">
    <property type="entry name" value="HisK_dim/P_sf"/>
</dbReference>
<dbReference type="AlphaFoldDB" id="A0A364NUL2"/>
<proteinExistence type="predicted"/>
<evidence type="ECO:0000313" key="12">
    <source>
        <dbReference type="Proteomes" id="UP000251075"/>
    </source>
</evidence>
<evidence type="ECO:0000256" key="5">
    <source>
        <dbReference type="ARBA" id="ARBA00022777"/>
    </source>
</evidence>
<evidence type="ECO:0000256" key="2">
    <source>
        <dbReference type="ARBA" id="ARBA00012438"/>
    </source>
</evidence>
<keyword evidence="4" id="KW-0808">Transferase</keyword>
<dbReference type="EMBL" id="PGTO01000017">
    <property type="protein sequence ID" value="RAU20779.1"/>
    <property type="molecule type" value="Genomic_DNA"/>
</dbReference>
<dbReference type="CDD" id="cd00156">
    <property type="entry name" value="REC"/>
    <property type="match status" value="1"/>
</dbReference>
<dbReference type="SUPFAM" id="SSF52172">
    <property type="entry name" value="CheY-like"/>
    <property type="match status" value="1"/>
</dbReference>
<dbReference type="Pfam" id="PF00072">
    <property type="entry name" value="Response_reg"/>
    <property type="match status" value="1"/>
</dbReference>
<feature type="modified residue" description="4-aspartylphosphate" evidence="7">
    <location>
        <position position="93"/>
    </location>
</feature>
<dbReference type="SUPFAM" id="SSF47384">
    <property type="entry name" value="Homodimeric domain of signal transducing histidine kinase"/>
    <property type="match status" value="1"/>
</dbReference>
<dbReference type="Pfam" id="PF00512">
    <property type="entry name" value="HisKA"/>
    <property type="match status" value="1"/>
</dbReference>
<protein>
    <recommendedName>
        <fullName evidence="2">histidine kinase</fullName>
        <ecNumber evidence="2">2.7.13.3</ecNumber>
    </recommendedName>
</protein>
<dbReference type="InterPro" id="IPR050736">
    <property type="entry name" value="Sensor_HK_Regulatory"/>
</dbReference>
<evidence type="ECO:0000256" key="7">
    <source>
        <dbReference type="PROSITE-ProRule" id="PRU00169"/>
    </source>
</evidence>
<reference evidence="11 12" key="1">
    <citation type="submission" date="2017-11" db="EMBL/GenBank/DDBJ databases">
        <title>Draft genome sequence of magnetotactic bacterium Magnetospirillum kuznetsovii LBB-42.</title>
        <authorList>
            <person name="Grouzdev D.S."/>
            <person name="Rysina M.S."/>
            <person name="Baslerov R.V."/>
            <person name="Koziaeva V."/>
        </authorList>
    </citation>
    <scope>NUCLEOTIDE SEQUENCE [LARGE SCALE GENOMIC DNA]</scope>
    <source>
        <strain evidence="11 12">LBB-42</strain>
    </source>
</reference>
<comment type="catalytic activity">
    <reaction evidence="1">
        <text>ATP + protein L-histidine = ADP + protein N-phospho-L-histidine.</text>
        <dbReference type="EC" id="2.7.13.3"/>
    </reaction>
</comment>
<dbReference type="SUPFAM" id="SSF55874">
    <property type="entry name" value="ATPase domain of HSP90 chaperone/DNA topoisomerase II/histidine kinase"/>
    <property type="match status" value="1"/>
</dbReference>
<dbReference type="CDD" id="cd00082">
    <property type="entry name" value="HisKA"/>
    <property type="match status" value="1"/>
</dbReference>
<dbReference type="InterPro" id="IPR004358">
    <property type="entry name" value="Sig_transdc_His_kin-like_C"/>
</dbReference>
<dbReference type="Gene3D" id="3.30.565.10">
    <property type="entry name" value="Histidine kinase-like ATPase, C-terminal domain"/>
    <property type="match status" value="1"/>
</dbReference>
<name>A0A364NUL2_9PROT</name>
<dbReference type="InterPro" id="IPR001789">
    <property type="entry name" value="Sig_transdc_resp-reg_receiver"/>
</dbReference>
<comment type="caution">
    <text evidence="11">The sequence shown here is derived from an EMBL/GenBank/DDBJ whole genome shotgun (WGS) entry which is preliminary data.</text>
</comment>
<dbReference type="InterPro" id="IPR005467">
    <property type="entry name" value="His_kinase_dom"/>
</dbReference>
<dbReference type="SMART" id="SM00387">
    <property type="entry name" value="HATPase_c"/>
    <property type="match status" value="1"/>
</dbReference>
<dbReference type="InterPro" id="IPR003594">
    <property type="entry name" value="HATPase_dom"/>
</dbReference>
<dbReference type="Gene3D" id="1.10.287.130">
    <property type="match status" value="1"/>
</dbReference>
<dbReference type="CDD" id="cd00075">
    <property type="entry name" value="HATPase"/>
    <property type="match status" value="1"/>
</dbReference>
<dbReference type="Proteomes" id="UP000251075">
    <property type="component" value="Unassembled WGS sequence"/>
</dbReference>
<dbReference type="PANTHER" id="PTHR43711">
    <property type="entry name" value="TWO-COMPONENT HISTIDINE KINASE"/>
    <property type="match status" value="1"/>
</dbReference>
<evidence type="ECO:0000256" key="8">
    <source>
        <dbReference type="SAM" id="MobiDB-lite"/>
    </source>
</evidence>
<dbReference type="GO" id="GO:0000155">
    <property type="term" value="F:phosphorelay sensor kinase activity"/>
    <property type="evidence" value="ECO:0007669"/>
    <property type="project" value="InterPro"/>
</dbReference>
<dbReference type="FunFam" id="3.30.565.10:FF:000006">
    <property type="entry name" value="Sensor histidine kinase WalK"/>
    <property type="match status" value="1"/>
</dbReference>
<dbReference type="Pfam" id="PF02518">
    <property type="entry name" value="HATPase_c"/>
    <property type="match status" value="1"/>
</dbReference>
<organism evidence="11 12">
    <name type="scientific">Paramagnetospirillum kuznetsovii</name>
    <dbReference type="NCBI Taxonomy" id="2053833"/>
    <lineage>
        <taxon>Bacteria</taxon>
        <taxon>Pseudomonadati</taxon>
        <taxon>Pseudomonadota</taxon>
        <taxon>Alphaproteobacteria</taxon>
        <taxon>Rhodospirillales</taxon>
        <taxon>Magnetospirillaceae</taxon>
        <taxon>Paramagnetospirillum</taxon>
    </lineage>
</organism>
<dbReference type="InterPro" id="IPR003661">
    <property type="entry name" value="HisK_dim/P_dom"/>
</dbReference>
<keyword evidence="12" id="KW-1185">Reference proteome</keyword>
<feature type="region of interest" description="Disordered" evidence="8">
    <location>
        <begin position="1"/>
        <end position="30"/>
    </location>
</feature>
<dbReference type="EC" id="2.7.13.3" evidence="2"/>
<evidence type="ECO:0000259" key="9">
    <source>
        <dbReference type="PROSITE" id="PS50109"/>
    </source>
</evidence>
<dbReference type="SMART" id="SM00448">
    <property type="entry name" value="REC"/>
    <property type="match status" value="1"/>
</dbReference>
<dbReference type="Gene3D" id="3.40.50.2300">
    <property type="match status" value="1"/>
</dbReference>
<feature type="domain" description="Histidine kinase" evidence="9">
    <location>
        <begin position="188"/>
        <end position="404"/>
    </location>
</feature>